<dbReference type="SMART" id="SM00692">
    <property type="entry name" value="DM3"/>
    <property type="match status" value="1"/>
</dbReference>
<dbReference type="InterPro" id="IPR048365">
    <property type="entry name" value="TNP-like_RNaseH_N"/>
</dbReference>
<keyword evidence="3" id="KW-0862">Zinc</keyword>
<evidence type="ECO:0000256" key="6">
    <source>
        <dbReference type="SAM" id="MobiDB-lite"/>
    </source>
</evidence>
<reference evidence="8" key="1">
    <citation type="submission" date="2022-12" db="EMBL/GenBank/DDBJ databases">
        <authorList>
            <person name="Alioto T."/>
            <person name="Alioto T."/>
            <person name="Gomez Garrido J."/>
        </authorList>
    </citation>
    <scope>NUCLEOTIDE SEQUENCE</scope>
</reference>
<dbReference type="EMBL" id="OX395126">
    <property type="protein sequence ID" value="CAI5763737.1"/>
    <property type="molecule type" value="Genomic_DNA"/>
</dbReference>
<dbReference type="GO" id="GO:0008270">
    <property type="term" value="F:zinc ion binding"/>
    <property type="evidence" value="ECO:0007669"/>
    <property type="project" value="UniProtKB-KW"/>
</dbReference>
<dbReference type="PANTHER" id="PTHR47577:SF2">
    <property type="entry name" value="THAP DOMAIN CONTAINING 9"/>
    <property type="match status" value="1"/>
</dbReference>
<proteinExistence type="predicted"/>
<dbReference type="PROSITE" id="PS50950">
    <property type="entry name" value="ZF_THAP"/>
    <property type="match status" value="1"/>
</dbReference>
<dbReference type="AlphaFoldDB" id="A0AA35JRG5"/>
<dbReference type="SUPFAM" id="SSF57716">
    <property type="entry name" value="Glucocorticoid receptor-like (DNA-binding domain)"/>
    <property type="match status" value="1"/>
</dbReference>
<dbReference type="GO" id="GO:0003677">
    <property type="term" value="F:DNA binding"/>
    <property type="evidence" value="ECO:0007669"/>
    <property type="project" value="UniProtKB-UniRule"/>
</dbReference>
<gene>
    <name evidence="8" type="ORF">PODLI_1B000297</name>
</gene>
<dbReference type="InterPro" id="IPR006612">
    <property type="entry name" value="THAP_Znf"/>
</dbReference>
<dbReference type="PANTHER" id="PTHR47577">
    <property type="entry name" value="THAP DOMAIN-CONTAINING PROTEIN 6"/>
    <property type="match status" value="1"/>
</dbReference>
<dbReference type="InterPro" id="IPR055035">
    <property type="entry name" value="THAP9_C"/>
</dbReference>
<evidence type="ECO:0000256" key="5">
    <source>
        <dbReference type="PROSITE-ProRule" id="PRU00309"/>
    </source>
</evidence>
<dbReference type="Pfam" id="PF12017">
    <property type="entry name" value="Tnp_P_element"/>
    <property type="match status" value="1"/>
</dbReference>
<dbReference type="SMART" id="SM00980">
    <property type="entry name" value="THAP"/>
    <property type="match status" value="1"/>
</dbReference>
<evidence type="ECO:0000313" key="8">
    <source>
        <dbReference type="EMBL" id="CAI5763737.1"/>
    </source>
</evidence>
<evidence type="ECO:0000256" key="2">
    <source>
        <dbReference type="ARBA" id="ARBA00022771"/>
    </source>
</evidence>
<keyword evidence="4 5" id="KW-0238">DNA-binding</keyword>
<keyword evidence="9" id="KW-1185">Reference proteome</keyword>
<dbReference type="InterPro" id="IPR021896">
    <property type="entry name" value="THAP9-like_HTH"/>
</dbReference>
<dbReference type="Pfam" id="PF21788">
    <property type="entry name" value="TNP-like_GBD"/>
    <property type="match status" value="1"/>
</dbReference>
<keyword evidence="1" id="KW-0479">Metal-binding</keyword>
<accession>A0AA35JRG5</accession>
<feature type="domain" description="THAP-type" evidence="7">
    <location>
        <begin position="1"/>
        <end position="89"/>
    </location>
</feature>
<dbReference type="Pfam" id="PF21787">
    <property type="entry name" value="TNP-like_RNaseH_N"/>
    <property type="match status" value="1"/>
</dbReference>
<dbReference type="Pfam" id="PF05485">
    <property type="entry name" value="THAP"/>
    <property type="match status" value="1"/>
</dbReference>
<name>A0AA35JRG5_9SAUR</name>
<dbReference type="InterPro" id="IPR048366">
    <property type="entry name" value="TNP-like_GBD"/>
</dbReference>
<evidence type="ECO:0000313" key="9">
    <source>
        <dbReference type="Proteomes" id="UP001178461"/>
    </source>
</evidence>
<evidence type="ECO:0000256" key="3">
    <source>
        <dbReference type="ARBA" id="ARBA00022833"/>
    </source>
</evidence>
<keyword evidence="2 5" id="KW-0863">Zinc-finger</keyword>
<protein>
    <submittedName>
        <fullName evidence="8">DNA transposase THAP9</fullName>
    </submittedName>
</protein>
<dbReference type="Proteomes" id="UP001178461">
    <property type="component" value="Chromosome 1"/>
</dbReference>
<evidence type="ECO:0000256" key="4">
    <source>
        <dbReference type="ARBA" id="ARBA00023125"/>
    </source>
</evidence>
<evidence type="ECO:0000256" key="1">
    <source>
        <dbReference type="ARBA" id="ARBA00022723"/>
    </source>
</evidence>
<sequence>MPKACSAVNCPNRDTRENRAKGLSFHSFPKAHELRKKWMLAVNRIEPGSRKLWIPGSGACICSDHFFQDEFEVYGGQKRLKAGVIPSVFSFKEPTKGKHPSKSVKTMGISWPVASVSEATPPADSSPAQAKAVELIQAEHQYSLSEAMGSRTKSLIPTGPVQGTEREQDAAQRRLSYYQQELWSVLESLREQHLLQKDMEHMLRSQFSDLQLTLQCEGALCENYPAATRNFAVSLHLFSAKAYEFVKKTFQLPEATTLRTWLSNLDYEPGFSQQAFNALAERSQAGEKSFKLCSLLMGSIPLERRSHYDPSTGRLHGLMDFGAGKYDADEVSAAGEALLLVAVGFQGQWILPVGYFLLATLRGDIQAQLLGHCIFKLYDIGVQVVSVTSDATAPNIETARRLGVVVDGLFVKSTFFHPATPTLEIAYYFDPSHLLTLIHRLLQAAGSLQVSGKAVCWDYLLHLGALREEVVLQAACQAGAISPQEQQVWGNGATQLFSEGTVQALHFAARLGLPQFQGHEATAHFIGLLSAIFDACSSCSIHGKGFKAPLSRASASALNNLCNEYENLLRKLRTATGELVGLSRHRWGFIGFLVNLRSFQWLAQTHLQAEDEPTTSLMSCWWSLDPLEWCRGAIQQARGHKGVGPAWTFQEAYRLVLNRALSGLGLDPPNLLDISLRRRTNLQLQASWPLARGQIWHLPRGTGPPRETQGIAPAFLAELEEDAIACISCVVLGKLLPLLSCAECRAALLCPCKGVPAGSALLCVESKGRKYLPAESVRKVIRRAKQVVGLPSLFLGDSSHRGFLAWQLAILADVSEEPSLFSSLGNHLFESNAVVSNHYVTLLQELVRTFLELWLEAVQGQLSTPPTHECSSSLKVANGKQQTGNANGPSRDWPQQTRGLMEWYMPI</sequence>
<dbReference type="Pfam" id="PF22824">
    <property type="entry name" value="THAP9_C"/>
    <property type="match status" value="1"/>
</dbReference>
<feature type="region of interest" description="Disordered" evidence="6">
    <location>
        <begin position="148"/>
        <end position="169"/>
    </location>
</feature>
<evidence type="ECO:0000259" key="7">
    <source>
        <dbReference type="PROSITE" id="PS50950"/>
    </source>
</evidence>
<organism evidence="8 9">
    <name type="scientific">Podarcis lilfordi</name>
    <name type="common">Lilford's wall lizard</name>
    <dbReference type="NCBI Taxonomy" id="74358"/>
    <lineage>
        <taxon>Eukaryota</taxon>
        <taxon>Metazoa</taxon>
        <taxon>Chordata</taxon>
        <taxon>Craniata</taxon>
        <taxon>Vertebrata</taxon>
        <taxon>Euteleostomi</taxon>
        <taxon>Lepidosauria</taxon>
        <taxon>Squamata</taxon>
        <taxon>Bifurcata</taxon>
        <taxon>Unidentata</taxon>
        <taxon>Episquamata</taxon>
        <taxon>Laterata</taxon>
        <taxon>Lacertibaenia</taxon>
        <taxon>Lacertidae</taxon>
        <taxon>Podarcis</taxon>
    </lineage>
</organism>